<evidence type="ECO:0000256" key="1">
    <source>
        <dbReference type="SAM" id="SignalP"/>
    </source>
</evidence>
<dbReference type="Proteomes" id="UP000591131">
    <property type="component" value="Unassembled WGS sequence"/>
</dbReference>
<feature type="signal peptide" evidence="1">
    <location>
        <begin position="1"/>
        <end position="20"/>
    </location>
</feature>
<dbReference type="OrthoDB" id="426718at2759"/>
<feature type="chain" id="PRO_5029703722" evidence="1">
    <location>
        <begin position="21"/>
        <end position="368"/>
    </location>
</feature>
<protein>
    <submittedName>
        <fullName evidence="2">Uncharacterized protein</fullName>
    </submittedName>
</protein>
<name>A0A7J6N1N3_PERCH</name>
<dbReference type="EMBL" id="JAAPAO010000012">
    <property type="protein sequence ID" value="KAF4677544.1"/>
    <property type="molecule type" value="Genomic_DNA"/>
</dbReference>
<comment type="caution">
    <text evidence="2">The sequence shown here is derived from an EMBL/GenBank/DDBJ whole genome shotgun (WGS) entry which is preliminary data.</text>
</comment>
<reference evidence="2 3" key="1">
    <citation type="submission" date="2020-04" db="EMBL/GenBank/DDBJ databases">
        <title>Perkinsus chesapeaki whole genome sequence.</title>
        <authorList>
            <person name="Bogema D.R."/>
        </authorList>
    </citation>
    <scope>NUCLEOTIDE SEQUENCE [LARGE SCALE GENOMIC DNA]</scope>
    <source>
        <strain evidence="2">ATCC PRA-425</strain>
    </source>
</reference>
<sequence>MLLLCPLLVLFCHRLFPSIAFNCFSEYEVSWWGARGEEFNYTFSASHFQLKAVNFYDTGKRPPLKEAYVLARSPRDFVMRMIDECPSAMVIAYGLLAESRLSIDPEDAAGLRWLAVFQAVYENIPEARREHLFSGWPLTSVVANLNGVLQSDGAIAEIVYAGCQAIDSLFNGTRVITYNTCTGLWTGKSHCDVYSHFLRTATVGADYVMFLNGAFSVEYAELVLRAISAGTFHTRFAYLGGSRHLRPPGSNVCGLHTARGQLAGYDSGLFIVRKDALLRAVAAGIPACACASLDRVWHVIFGSSPEYPIISDSTDLPMGLRLKYLDTHTRESWLDAELGPVVPSRPMPMPWEEDSDMDWGGGRIMDPM</sequence>
<evidence type="ECO:0000313" key="2">
    <source>
        <dbReference type="EMBL" id="KAF4677544.1"/>
    </source>
</evidence>
<proteinExistence type="predicted"/>
<dbReference type="AlphaFoldDB" id="A0A7J6N1N3"/>
<organism evidence="2 3">
    <name type="scientific">Perkinsus chesapeaki</name>
    <name type="common">Clam parasite</name>
    <name type="synonym">Perkinsus andrewsi</name>
    <dbReference type="NCBI Taxonomy" id="330153"/>
    <lineage>
        <taxon>Eukaryota</taxon>
        <taxon>Sar</taxon>
        <taxon>Alveolata</taxon>
        <taxon>Perkinsozoa</taxon>
        <taxon>Perkinsea</taxon>
        <taxon>Perkinsida</taxon>
        <taxon>Perkinsidae</taxon>
        <taxon>Perkinsus</taxon>
    </lineage>
</organism>
<accession>A0A7J6N1N3</accession>
<keyword evidence="3" id="KW-1185">Reference proteome</keyword>
<gene>
    <name evidence="2" type="ORF">FOL47_000932</name>
</gene>
<evidence type="ECO:0000313" key="3">
    <source>
        <dbReference type="Proteomes" id="UP000591131"/>
    </source>
</evidence>
<keyword evidence="1" id="KW-0732">Signal</keyword>